<dbReference type="InterPro" id="IPR002912">
    <property type="entry name" value="ACT_dom"/>
</dbReference>
<sequence length="896" mass="104785">MPETSQTITSSWFFENGRVQQFKQLIKQKGLELQQKFDPHSSVVDLLKEKSDFIDELLTSTWRHFLEDYADNLCLIAVGGYGRRELFPHSDIDIVIVLDHNNISAYQEMLTTFTTFLWDIGLKPGQSVGRVEEFVTSAINDQSIMTNIMENRLITGSPALYQKLKSEITSDKIWPSDKFFAVKMWEQLLRHAKYHDTAYNLEPNIKEGPGGLRDLQVITWVFKRHYNSETLRELIKYGFLPETEYNQLFSALHVLWRIRYALHLLTNSSEDRLVFDYQRDLARQFGFSRENQQYNEDVEQFMQFYFKTILELQHLNEMLLQLFQERFVVTESTKETESLDDRFVVINNYLEAKDEQVFEQHPLALFEIFLILQKNAELKGIRATTIRLIRKNLHLIDDNFRLNKVSNHLFMEIFRQPHGLTTQLRRMNRYGVLAAYLPNFANIVARMQYDLFHIYTVDEHTLFVVRNLRRFALDKHRDELPFCNEIFVLINKPEILYISALFHDIAKGRNGDHSTIGEEMVRDFCRQHDFSSHDNKLVTWLVRNHLIMSMTAQRTDISDPDVIQKFAQQVGSIECLNYLYLLTVADIRATNPGLWNSWKDTLLKELYTATRSTLRRELQSPITLNDRIQENKNEAETELRKRGYTEAALEKVWQHVNDDYFLRYSTDEIVWQASAIASVDDSDLPLVILRPQTRRGNAEVFVYAKNVETLFSISTATLDQLGLSILDARIMTTKDNYVLDSFNTFQVLEQTGQPVSEEHRITHICNTLRNNLLQQQVKDHINIHRLSRQAKYFPIPSDVQFDTDLQNNRTILELITTDRPGLLSQIGRVFNNQGINLHSARITTIGSRVEDIFYITDLQLQPLADTSKQEQLRDELVFVLDDVKPNKAIFDVNSST</sequence>
<comment type="catalytic activity">
    <reaction evidence="7">
        <text>guanosine 3',5'-bis(diphosphate) + H2O = GDP + diphosphate + H(+)</text>
        <dbReference type="Rhea" id="RHEA:14253"/>
        <dbReference type="ChEBI" id="CHEBI:15377"/>
        <dbReference type="ChEBI" id="CHEBI:15378"/>
        <dbReference type="ChEBI" id="CHEBI:33019"/>
        <dbReference type="ChEBI" id="CHEBI:58189"/>
        <dbReference type="ChEBI" id="CHEBI:77828"/>
        <dbReference type="EC" id="3.1.7.2"/>
    </reaction>
</comment>
<evidence type="ECO:0000313" key="12">
    <source>
        <dbReference type="Proteomes" id="UP000017842"/>
    </source>
</evidence>
<feature type="region of interest" description="Uridylyltransferase" evidence="8">
    <location>
        <begin position="1"/>
        <end position="338"/>
    </location>
</feature>
<dbReference type="InterPro" id="IPR043519">
    <property type="entry name" value="NT_sf"/>
</dbReference>
<evidence type="ECO:0000256" key="7">
    <source>
        <dbReference type="ARBA" id="ARBA00047968"/>
    </source>
</evidence>
<dbReference type="Gene3D" id="1.10.3090.10">
    <property type="entry name" value="cca-adding enzyme, domain 2"/>
    <property type="match status" value="1"/>
</dbReference>
<comment type="caution">
    <text evidence="11">The sequence shown here is derived from an EMBL/GenBank/DDBJ whole genome shotgun (WGS) entry which is preliminary data.</text>
</comment>
<dbReference type="GO" id="GO:0008773">
    <property type="term" value="F:[protein-PII] uridylyltransferase activity"/>
    <property type="evidence" value="ECO:0007669"/>
    <property type="project" value="UniProtKB-UniRule"/>
</dbReference>
<feature type="domain" description="ACT" evidence="9">
    <location>
        <begin position="699"/>
        <end position="782"/>
    </location>
</feature>
<dbReference type="eggNOG" id="COG2844">
    <property type="taxonomic scope" value="Bacteria"/>
</dbReference>
<dbReference type="Pfam" id="PF01842">
    <property type="entry name" value="ACT"/>
    <property type="match status" value="1"/>
</dbReference>
<keyword evidence="1 8" id="KW-0808">Transferase</keyword>
<accession>V5BY19</accession>
<dbReference type="RefSeq" id="WP_023494238.1">
    <property type="nucleotide sequence ID" value="NZ_AYLO01000046.1"/>
</dbReference>
<comment type="cofactor">
    <cofactor evidence="8">
        <name>Mg(2+)</name>
        <dbReference type="ChEBI" id="CHEBI:18420"/>
    </cofactor>
</comment>
<dbReference type="EMBL" id="AYLO01000046">
    <property type="protein sequence ID" value="ESS72739.1"/>
    <property type="molecule type" value="Genomic_DNA"/>
</dbReference>
<dbReference type="SUPFAM" id="SSF55021">
    <property type="entry name" value="ACT-like"/>
    <property type="match status" value="1"/>
</dbReference>
<evidence type="ECO:0000256" key="4">
    <source>
        <dbReference type="ARBA" id="ARBA00022801"/>
    </source>
</evidence>
<dbReference type="FunFam" id="1.10.3090.10:FF:000005">
    <property type="entry name" value="Bifunctional uridylyltransferase/uridylyl-removing enzyme"/>
    <property type="match status" value="1"/>
</dbReference>
<dbReference type="NCBIfam" id="TIGR01693">
    <property type="entry name" value="UTase_glnD"/>
    <property type="match status" value="1"/>
</dbReference>
<dbReference type="InterPro" id="IPR006674">
    <property type="entry name" value="HD_domain"/>
</dbReference>
<dbReference type="Gene3D" id="3.30.70.260">
    <property type="match status" value="1"/>
</dbReference>
<comment type="similarity">
    <text evidence="8">Belongs to the GlnD family.</text>
</comment>
<dbReference type="Proteomes" id="UP000017842">
    <property type="component" value="Unassembled WGS sequence"/>
</dbReference>
<evidence type="ECO:0000256" key="2">
    <source>
        <dbReference type="ARBA" id="ARBA00022695"/>
    </source>
</evidence>
<dbReference type="HAMAP" id="MF_00277">
    <property type="entry name" value="PII_uridylyl_transf"/>
    <property type="match status" value="1"/>
</dbReference>
<evidence type="ECO:0000256" key="8">
    <source>
        <dbReference type="HAMAP-Rule" id="MF_00277"/>
    </source>
</evidence>
<dbReference type="SUPFAM" id="SSF81593">
    <property type="entry name" value="Nucleotidyltransferase substrate binding subunit/domain"/>
    <property type="match status" value="1"/>
</dbReference>
<reference evidence="11 12" key="1">
    <citation type="journal article" date="2013" name="Genome Announc.">
        <title>Draft Genome Sequence of the Methanotrophic Gammaproteobacterium Methyloglobulus morosus DSM 22980 Strain KoM1.</title>
        <authorList>
            <person name="Poehlein A."/>
            <person name="Deutzmann J.S."/>
            <person name="Daniel R."/>
            <person name="Simeonova D.D."/>
        </authorList>
    </citation>
    <scope>NUCLEOTIDE SEQUENCE [LARGE SCALE GENOMIC DNA]</scope>
    <source>
        <strain evidence="11 12">KoM1</strain>
    </source>
</reference>
<dbReference type="GO" id="GO:0008081">
    <property type="term" value="F:phosphoric diester hydrolase activity"/>
    <property type="evidence" value="ECO:0007669"/>
    <property type="project" value="UniProtKB-UniRule"/>
</dbReference>
<dbReference type="PANTHER" id="PTHR47320">
    <property type="entry name" value="BIFUNCTIONAL URIDYLYLTRANSFERASE/URIDYLYL-REMOVING ENZYME"/>
    <property type="match status" value="1"/>
</dbReference>
<evidence type="ECO:0000256" key="6">
    <source>
        <dbReference type="ARBA" id="ARBA00023268"/>
    </source>
</evidence>
<dbReference type="PROSITE" id="PS51671">
    <property type="entry name" value="ACT"/>
    <property type="match status" value="2"/>
</dbReference>
<evidence type="ECO:0000259" key="10">
    <source>
        <dbReference type="PROSITE" id="PS51831"/>
    </source>
</evidence>
<comment type="caution">
    <text evidence="8">Lacks conserved residue(s) required for the propagation of feature annotation.</text>
</comment>
<dbReference type="CDD" id="cd04900">
    <property type="entry name" value="ACT_UUR-like_1"/>
    <property type="match status" value="1"/>
</dbReference>
<gene>
    <name evidence="8 11" type="primary">glnD</name>
    <name evidence="11" type="ORF">MGMO_47c00060</name>
</gene>
<dbReference type="Gene3D" id="1.20.120.330">
    <property type="entry name" value="Nucleotidyltransferases domain 2"/>
    <property type="match status" value="1"/>
</dbReference>
<dbReference type="InterPro" id="IPR010043">
    <property type="entry name" value="UTase/UR"/>
</dbReference>
<dbReference type="GO" id="GO:0008893">
    <property type="term" value="F:guanosine-3',5'-bis(diphosphate) 3'-diphosphatase activity"/>
    <property type="evidence" value="ECO:0007669"/>
    <property type="project" value="UniProtKB-EC"/>
</dbReference>
<dbReference type="Pfam" id="PF08335">
    <property type="entry name" value="GlnD_UR_UTase"/>
    <property type="match status" value="1"/>
</dbReference>
<dbReference type="SMART" id="SM00471">
    <property type="entry name" value="HDc"/>
    <property type="match status" value="1"/>
</dbReference>
<dbReference type="EC" id="3.1.4.-" evidence="8"/>
<dbReference type="CDD" id="cd04899">
    <property type="entry name" value="ACT_ACR-UUR-like_2"/>
    <property type="match status" value="1"/>
</dbReference>
<dbReference type="InterPro" id="IPR003607">
    <property type="entry name" value="HD/PDEase_dom"/>
</dbReference>
<comment type="catalytic activity">
    <reaction evidence="8">
        <text>[protein-PII]-L-tyrosine + UTP = [protein-PII]-uridylyl-L-tyrosine + diphosphate</text>
        <dbReference type="Rhea" id="RHEA:13673"/>
        <dbReference type="Rhea" id="RHEA-COMP:12147"/>
        <dbReference type="Rhea" id="RHEA-COMP:12148"/>
        <dbReference type="ChEBI" id="CHEBI:33019"/>
        <dbReference type="ChEBI" id="CHEBI:46398"/>
        <dbReference type="ChEBI" id="CHEBI:46858"/>
        <dbReference type="ChEBI" id="CHEBI:90602"/>
        <dbReference type="EC" id="2.7.7.59"/>
    </reaction>
</comment>
<evidence type="ECO:0000313" key="11">
    <source>
        <dbReference type="EMBL" id="ESS72739.1"/>
    </source>
</evidence>
<feature type="domain" description="HD" evidence="10">
    <location>
        <begin position="457"/>
        <end position="579"/>
    </location>
</feature>
<dbReference type="InterPro" id="IPR045865">
    <property type="entry name" value="ACT-like_dom_sf"/>
</dbReference>
<organism evidence="11 12">
    <name type="scientific">Methyloglobulus morosus KoM1</name>
    <dbReference type="NCBI Taxonomy" id="1116472"/>
    <lineage>
        <taxon>Bacteria</taxon>
        <taxon>Pseudomonadati</taxon>
        <taxon>Pseudomonadota</taxon>
        <taxon>Gammaproteobacteria</taxon>
        <taxon>Methylococcales</taxon>
        <taxon>Methylococcaceae</taxon>
        <taxon>Methyloglobulus</taxon>
    </lineage>
</organism>
<dbReference type="STRING" id="1116472.MGMO_47c00060"/>
<comment type="catalytic activity">
    <reaction evidence="8">
        <text>[protein-PII]-uridylyl-L-tyrosine + H2O = [protein-PII]-L-tyrosine + UMP + H(+)</text>
        <dbReference type="Rhea" id="RHEA:48600"/>
        <dbReference type="Rhea" id="RHEA-COMP:12147"/>
        <dbReference type="Rhea" id="RHEA-COMP:12148"/>
        <dbReference type="ChEBI" id="CHEBI:15377"/>
        <dbReference type="ChEBI" id="CHEBI:15378"/>
        <dbReference type="ChEBI" id="CHEBI:46858"/>
        <dbReference type="ChEBI" id="CHEBI:57865"/>
        <dbReference type="ChEBI" id="CHEBI:90602"/>
    </reaction>
</comment>
<keyword evidence="6 8" id="KW-0511">Multifunctional enzyme</keyword>
<protein>
    <recommendedName>
        <fullName evidence="8">Bifunctional uridylyltransferase/uridylyl-removing enzyme</fullName>
        <shortName evidence="8">UTase/UR</shortName>
    </recommendedName>
    <alternativeName>
        <fullName evidence="8">Bifunctional [protein-PII] modification enzyme</fullName>
    </alternativeName>
    <alternativeName>
        <fullName evidence="8">Bifunctional nitrogen sensor protein</fullName>
    </alternativeName>
    <domain>
        <recommendedName>
            <fullName evidence="8">[Protein-PII] uridylyltransferase</fullName>
            <shortName evidence="8">PII uridylyltransferase</shortName>
            <shortName evidence="8">UTase</shortName>
            <ecNumber evidence="8">2.7.7.59</ecNumber>
        </recommendedName>
    </domain>
    <domain>
        <recommendedName>
            <fullName evidence="8">[Protein-PII]-UMP uridylyl-removing enzyme</fullName>
            <shortName evidence="8">UR</shortName>
            <ecNumber evidence="8">3.1.4.-</ecNumber>
        </recommendedName>
    </domain>
</protein>
<dbReference type="CDD" id="cd00077">
    <property type="entry name" value="HDc"/>
    <property type="match status" value="1"/>
</dbReference>
<dbReference type="CDD" id="cd05401">
    <property type="entry name" value="NT_GlnE_GlnD_like"/>
    <property type="match status" value="1"/>
</dbReference>
<proteinExistence type="inferred from homology"/>
<comment type="domain">
    <text evidence="8">Has four distinct domains: an N-terminal nucleotidyltransferase (NT) domain responsible for UTase activity, a central HD domain that encodes UR activity, and two C-terminal ACT domains that seem to have a role in glutamine sensing.</text>
</comment>
<dbReference type="OrthoDB" id="9758038at2"/>
<dbReference type="PROSITE" id="PS51831">
    <property type="entry name" value="HD"/>
    <property type="match status" value="1"/>
</dbReference>
<dbReference type="EC" id="2.7.7.59" evidence="8"/>
<comment type="function">
    <text evidence="8">Modifies, by uridylylation and deuridylylation, the PII regulatory proteins (GlnB and homologs), in response to the nitrogen status of the cell that GlnD senses through the glutamine level. Under low glutamine levels, catalyzes the conversion of the PII proteins and UTP to PII-UMP and PPi, while under higher glutamine levels, GlnD hydrolyzes PII-UMP to PII and UMP (deuridylylation). Thus, controls uridylylation state and activity of the PII proteins, and plays an important role in the regulation of nitrogen metabolism.</text>
</comment>
<dbReference type="AlphaFoldDB" id="V5BY19"/>
<dbReference type="SUPFAM" id="SSF109604">
    <property type="entry name" value="HD-domain/PDEase-like"/>
    <property type="match status" value="1"/>
</dbReference>
<dbReference type="Pfam" id="PF01966">
    <property type="entry name" value="HD"/>
    <property type="match status" value="1"/>
</dbReference>
<evidence type="ECO:0000259" key="9">
    <source>
        <dbReference type="PROSITE" id="PS51671"/>
    </source>
</evidence>
<dbReference type="PIRSF" id="PIRSF006288">
    <property type="entry name" value="PII_uridyltransf"/>
    <property type="match status" value="1"/>
</dbReference>
<feature type="domain" description="ACT" evidence="9">
    <location>
        <begin position="811"/>
        <end position="890"/>
    </location>
</feature>
<dbReference type="SUPFAM" id="SSF81301">
    <property type="entry name" value="Nucleotidyltransferase"/>
    <property type="match status" value="1"/>
</dbReference>
<dbReference type="PANTHER" id="PTHR47320:SF1">
    <property type="entry name" value="BIFUNCTIONAL URIDYLYLTRANSFERASE_URIDYLYL-REMOVING ENZYME"/>
    <property type="match status" value="1"/>
</dbReference>
<keyword evidence="5 8" id="KW-0460">Magnesium</keyword>
<dbReference type="PATRIC" id="fig|1116472.3.peg.1421"/>
<comment type="activity regulation">
    <text evidence="8">Uridylyltransferase (UTase) activity is inhibited by glutamine, while glutamine activates uridylyl-removing (UR) activity.</text>
</comment>
<name>V5BY19_9GAMM</name>
<keyword evidence="3" id="KW-0677">Repeat</keyword>
<dbReference type="InterPro" id="IPR013546">
    <property type="entry name" value="PII_UdlTrfase/GS_AdlTrfase"/>
</dbReference>
<evidence type="ECO:0000256" key="1">
    <source>
        <dbReference type="ARBA" id="ARBA00022679"/>
    </source>
</evidence>
<evidence type="ECO:0000256" key="5">
    <source>
        <dbReference type="ARBA" id="ARBA00022842"/>
    </source>
</evidence>
<keyword evidence="4 8" id="KW-0378">Hydrolase</keyword>
<evidence type="ECO:0000256" key="3">
    <source>
        <dbReference type="ARBA" id="ARBA00022737"/>
    </source>
</evidence>
<keyword evidence="2 8" id="KW-0548">Nucleotidyltransferase</keyword>
<keyword evidence="12" id="KW-1185">Reference proteome</keyword>
<dbReference type="GO" id="GO:0006808">
    <property type="term" value="P:regulation of nitrogen utilization"/>
    <property type="evidence" value="ECO:0007669"/>
    <property type="project" value="UniProtKB-UniRule"/>
</dbReference>